<dbReference type="EMBL" id="CP092886">
    <property type="protein sequence ID" value="UYV83746.1"/>
    <property type="molecule type" value="Genomic_DNA"/>
</dbReference>
<proteinExistence type="predicted"/>
<dbReference type="Gene3D" id="3.50.50.60">
    <property type="entry name" value="FAD/NAD(P)-binding domain"/>
    <property type="match status" value="1"/>
</dbReference>
<evidence type="ECO:0000313" key="1">
    <source>
        <dbReference type="EMBL" id="UYV83746.1"/>
    </source>
</evidence>
<dbReference type="Proteomes" id="UP001235939">
    <property type="component" value="Chromosome X"/>
</dbReference>
<dbReference type="PANTHER" id="PTHR15192:SF8">
    <property type="entry name" value="FAD_NAD(P)-BINDING DOMAIN-CONTAINING PROTEIN"/>
    <property type="match status" value="1"/>
</dbReference>
<keyword evidence="2" id="KW-1185">Reference proteome</keyword>
<sequence length="399" mass="45024">MDSHLYKEVVIIGNGPSAISLSYFLSGNWPYYNGIQNSFIPDYLHDKLHKNIIHPIVKQDLNYLGEGLEGRSPHRVSILMDILQHPGADTGEEMPSVLNWKFHPSEEIDHIVLGCGLPGGAWHKMEGSILTLSMGSWMELPNLKIKEWNEERGNQIIPAFKDQRTTVSTVRQYYLDYVNNKNLKNNFINNFIVTNIEKNGKFWNVKGLSQENGEMLCFKTPRVVLATGNSDSPNHLCIKGEFYPFVMHSLTQLENLLKTESSDTLGSHSLLIVGAGLSAADAIIAARFHGLSILHVFRKDILDPKLIFEKLPTNMYPEYHKVYQMMCSNLHNSNSYENYKSYPAHTVELITSDGQGTYESTRFPGLYAMGPLVGDTFVRFVQGGALAITANILKEKREE</sequence>
<dbReference type="Pfam" id="PF13738">
    <property type="entry name" value="Pyr_redox_3"/>
    <property type="match status" value="1"/>
</dbReference>
<name>A0ABY6LTU9_9ARAC</name>
<dbReference type="InterPro" id="IPR036188">
    <property type="entry name" value="FAD/NAD-bd_sf"/>
</dbReference>
<dbReference type="PANTHER" id="PTHR15192">
    <property type="entry name" value="PROTEIN CBG05349"/>
    <property type="match status" value="1"/>
</dbReference>
<accession>A0ABY6LTU9</accession>
<protein>
    <submittedName>
        <fullName evidence="1">OSGIN2</fullName>
    </submittedName>
</protein>
<dbReference type="InterPro" id="IPR029731">
    <property type="entry name" value="OSGIN1/2"/>
</dbReference>
<gene>
    <name evidence="1" type="ORF">LAZ67_X000002</name>
</gene>
<feature type="non-terminal residue" evidence="1">
    <location>
        <position position="399"/>
    </location>
</feature>
<reference evidence="1 2" key="1">
    <citation type="submission" date="2022-03" db="EMBL/GenBank/DDBJ databases">
        <title>A chromosomal length assembly of Cordylochernes scorpioides.</title>
        <authorList>
            <person name="Zeh D."/>
            <person name="Zeh J."/>
        </authorList>
    </citation>
    <scope>NUCLEOTIDE SEQUENCE [LARGE SCALE GENOMIC DNA]</scope>
    <source>
        <strain evidence="1">IN4F17</strain>
        <tissue evidence="1">Whole Body</tissue>
    </source>
</reference>
<dbReference type="SUPFAM" id="SSF51905">
    <property type="entry name" value="FAD/NAD(P)-binding domain"/>
    <property type="match status" value="1"/>
</dbReference>
<evidence type="ECO:0000313" key="2">
    <source>
        <dbReference type="Proteomes" id="UP001235939"/>
    </source>
</evidence>
<organism evidence="1 2">
    <name type="scientific">Cordylochernes scorpioides</name>
    <dbReference type="NCBI Taxonomy" id="51811"/>
    <lineage>
        <taxon>Eukaryota</taxon>
        <taxon>Metazoa</taxon>
        <taxon>Ecdysozoa</taxon>
        <taxon>Arthropoda</taxon>
        <taxon>Chelicerata</taxon>
        <taxon>Arachnida</taxon>
        <taxon>Pseudoscorpiones</taxon>
        <taxon>Cheliferoidea</taxon>
        <taxon>Chernetidae</taxon>
        <taxon>Cordylochernes</taxon>
    </lineage>
</organism>